<reference evidence="6" key="1">
    <citation type="journal article" date="2021" name="PeerJ">
        <title>Extensive microbial diversity within the chicken gut microbiome revealed by metagenomics and culture.</title>
        <authorList>
            <person name="Gilroy R."/>
            <person name="Ravi A."/>
            <person name="Getino M."/>
            <person name="Pursley I."/>
            <person name="Horton D.L."/>
            <person name="Alikhan N.F."/>
            <person name="Baker D."/>
            <person name="Gharbi K."/>
            <person name="Hall N."/>
            <person name="Watson M."/>
            <person name="Adriaenssens E.M."/>
            <person name="Foster-Nyarko E."/>
            <person name="Jarju S."/>
            <person name="Secka A."/>
            <person name="Antonio M."/>
            <person name="Oren A."/>
            <person name="Chaudhuri R.R."/>
            <person name="La Ragione R."/>
            <person name="Hildebrand F."/>
            <person name="Pallen M.J."/>
        </authorList>
    </citation>
    <scope>NUCLEOTIDE SEQUENCE</scope>
    <source>
        <strain evidence="6">Gambia16-930</strain>
    </source>
</reference>
<feature type="coiled-coil region" evidence="4">
    <location>
        <begin position="102"/>
        <end position="146"/>
    </location>
</feature>
<feature type="non-terminal residue" evidence="6">
    <location>
        <position position="1"/>
    </location>
</feature>
<comment type="caution">
    <text evidence="6">The sequence shown here is derived from an EMBL/GenBank/DDBJ whole genome shotgun (WGS) entry which is preliminary data.</text>
</comment>
<evidence type="ECO:0000256" key="1">
    <source>
        <dbReference type="ARBA" id="ARBA00001561"/>
    </source>
</evidence>
<dbReference type="PANTHER" id="PTHR30404">
    <property type="entry name" value="N-ACETYLMURAMOYL-L-ALANINE AMIDASE"/>
    <property type="match status" value="1"/>
</dbReference>
<dbReference type="Gene3D" id="3.40.630.40">
    <property type="entry name" value="Zn-dependent exopeptidases"/>
    <property type="match status" value="1"/>
</dbReference>
<organism evidence="6 7">
    <name type="scientific">Candidatus Onthomorpha intestinigallinarum</name>
    <dbReference type="NCBI Taxonomy" id="2840880"/>
    <lineage>
        <taxon>Bacteria</taxon>
        <taxon>Pseudomonadati</taxon>
        <taxon>Bacteroidota</taxon>
        <taxon>Bacteroidia</taxon>
        <taxon>Bacteroidales</taxon>
        <taxon>Candidatus Onthomorpha</taxon>
    </lineage>
</organism>
<dbReference type="SUPFAM" id="SSF53187">
    <property type="entry name" value="Zn-dependent exopeptidases"/>
    <property type="match status" value="1"/>
</dbReference>
<dbReference type="EMBL" id="DXGG01000090">
    <property type="protein sequence ID" value="HIW87160.1"/>
    <property type="molecule type" value="Genomic_DNA"/>
</dbReference>
<evidence type="ECO:0000256" key="3">
    <source>
        <dbReference type="ARBA" id="ARBA00022801"/>
    </source>
</evidence>
<evidence type="ECO:0000256" key="4">
    <source>
        <dbReference type="SAM" id="Coils"/>
    </source>
</evidence>
<dbReference type="EC" id="3.5.1.28" evidence="2"/>
<evidence type="ECO:0000313" key="6">
    <source>
        <dbReference type="EMBL" id="HIW87160.1"/>
    </source>
</evidence>
<comment type="catalytic activity">
    <reaction evidence="1">
        <text>Hydrolyzes the link between N-acetylmuramoyl residues and L-amino acid residues in certain cell-wall glycopeptides.</text>
        <dbReference type="EC" id="3.5.1.28"/>
    </reaction>
</comment>
<dbReference type="CDD" id="cd02696">
    <property type="entry name" value="MurNAc-LAA"/>
    <property type="match status" value="1"/>
</dbReference>
<dbReference type="AlphaFoldDB" id="A0A9D1RGV4"/>
<dbReference type="PANTHER" id="PTHR30404:SF0">
    <property type="entry name" value="N-ACETYLMURAMOYL-L-ALANINE AMIDASE AMIC"/>
    <property type="match status" value="1"/>
</dbReference>
<feature type="domain" description="MurNAc-LAA" evidence="5">
    <location>
        <begin position="1"/>
        <end position="78"/>
    </location>
</feature>
<keyword evidence="3" id="KW-0378">Hydrolase</keyword>
<keyword evidence="4" id="KW-0175">Coiled coil</keyword>
<dbReference type="InterPro" id="IPR002508">
    <property type="entry name" value="MurNAc-LAA_cat"/>
</dbReference>
<dbReference type="GO" id="GO:0009253">
    <property type="term" value="P:peptidoglycan catabolic process"/>
    <property type="evidence" value="ECO:0007669"/>
    <property type="project" value="InterPro"/>
</dbReference>
<evidence type="ECO:0000259" key="5">
    <source>
        <dbReference type="SMART" id="SM00646"/>
    </source>
</evidence>
<name>A0A9D1RGV4_9BACT</name>
<dbReference type="GO" id="GO:0008745">
    <property type="term" value="F:N-acetylmuramoyl-L-alanine amidase activity"/>
    <property type="evidence" value="ECO:0007669"/>
    <property type="project" value="UniProtKB-EC"/>
</dbReference>
<sequence length="235" mass="26998">AYMEGSLWFADKVQKQLTSNTPISNRGVKQANFVVLLKSAMPSVLIEIGFISNPQEEEYLMSEIGQYEIAASIFRAICEYKMNKDNVKFSIPEVDDLIPKDLLAKQEQIEKAKQLAQVKEAERLKNEKEREKIENEKKKADNDKGDGLDIVYRVQFASMKSKVSVKDSRFKGLDDVWLYEFDGYWKYCAGLFASQQEASNYAQKVREMGHKDAFVVVFNKGQRISIEQARALKKK</sequence>
<proteinExistence type="predicted"/>
<evidence type="ECO:0000313" key="7">
    <source>
        <dbReference type="Proteomes" id="UP000824267"/>
    </source>
</evidence>
<reference evidence="6" key="2">
    <citation type="submission" date="2021-04" db="EMBL/GenBank/DDBJ databases">
        <authorList>
            <person name="Gilroy R."/>
        </authorList>
    </citation>
    <scope>NUCLEOTIDE SEQUENCE</scope>
    <source>
        <strain evidence="6">Gambia16-930</strain>
    </source>
</reference>
<dbReference type="Pfam" id="PF01520">
    <property type="entry name" value="Amidase_3"/>
    <property type="match status" value="1"/>
</dbReference>
<gene>
    <name evidence="6" type="ORF">IAC47_02675</name>
</gene>
<protein>
    <recommendedName>
        <fullName evidence="2">N-acetylmuramoyl-L-alanine amidase</fullName>
        <ecNumber evidence="2">3.5.1.28</ecNumber>
    </recommendedName>
</protein>
<dbReference type="Proteomes" id="UP000824267">
    <property type="component" value="Unassembled WGS sequence"/>
</dbReference>
<dbReference type="InterPro" id="IPR050695">
    <property type="entry name" value="N-acetylmuramoyl_amidase_3"/>
</dbReference>
<evidence type="ECO:0000256" key="2">
    <source>
        <dbReference type="ARBA" id="ARBA00011901"/>
    </source>
</evidence>
<dbReference type="GO" id="GO:0030288">
    <property type="term" value="C:outer membrane-bounded periplasmic space"/>
    <property type="evidence" value="ECO:0007669"/>
    <property type="project" value="TreeGrafter"/>
</dbReference>
<dbReference type="SMART" id="SM00646">
    <property type="entry name" value="Ami_3"/>
    <property type="match status" value="1"/>
</dbReference>
<accession>A0A9D1RGV4</accession>